<evidence type="ECO:0000313" key="9">
    <source>
        <dbReference type="EMBL" id="CUN65482.1"/>
    </source>
</evidence>
<feature type="domain" description="EamA" evidence="8">
    <location>
        <begin position="156"/>
        <end position="290"/>
    </location>
</feature>
<evidence type="ECO:0000256" key="6">
    <source>
        <dbReference type="ARBA" id="ARBA00023136"/>
    </source>
</evidence>
<accession>A0A173YMY4</accession>
<protein>
    <submittedName>
        <fullName evidence="9">Putative DMT superfamily transporter inner membrane protein</fullName>
    </submittedName>
</protein>
<evidence type="ECO:0000256" key="5">
    <source>
        <dbReference type="ARBA" id="ARBA00022989"/>
    </source>
</evidence>
<dbReference type="STRING" id="187979.ERS852385_01011"/>
<feature type="transmembrane region" description="Helical" evidence="7">
    <location>
        <begin position="217"/>
        <end position="237"/>
    </location>
</feature>
<reference evidence="9 10" key="1">
    <citation type="submission" date="2015-09" db="EMBL/GenBank/DDBJ databases">
        <authorList>
            <consortium name="Pathogen Informatics"/>
        </authorList>
    </citation>
    <scope>NUCLEOTIDE SEQUENCE [LARGE SCALE GENOMIC DNA]</scope>
    <source>
        <strain evidence="9 10">2789STDY5608828</strain>
    </source>
</reference>
<feature type="transmembrane region" description="Helical" evidence="7">
    <location>
        <begin position="258"/>
        <end position="289"/>
    </location>
</feature>
<gene>
    <name evidence="9" type="ORF">ERS852385_01011</name>
</gene>
<dbReference type="PANTHER" id="PTHR32322">
    <property type="entry name" value="INNER MEMBRANE TRANSPORTER"/>
    <property type="match status" value="1"/>
</dbReference>
<dbReference type="OrthoDB" id="9805239at2"/>
<feature type="transmembrane region" description="Helical" evidence="7">
    <location>
        <begin position="92"/>
        <end position="117"/>
    </location>
</feature>
<evidence type="ECO:0000259" key="8">
    <source>
        <dbReference type="Pfam" id="PF00892"/>
    </source>
</evidence>
<dbReference type="Proteomes" id="UP000095546">
    <property type="component" value="Unassembled WGS sequence"/>
</dbReference>
<evidence type="ECO:0000256" key="7">
    <source>
        <dbReference type="SAM" id="Phobius"/>
    </source>
</evidence>
<dbReference type="Pfam" id="PF00892">
    <property type="entry name" value="EamA"/>
    <property type="match status" value="2"/>
</dbReference>
<proteinExistence type="inferred from homology"/>
<feature type="transmembrane region" description="Helical" evidence="7">
    <location>
        <begin position="69"/>
        <end position="86"/>
    </location>
</feature>
<evidence type="ECO:0000256" key="2">
    <source>
        <dbReference type="ARBA" id="ARBA00007362"/>
    </source>
</evidence>
<comment type="similarity">
    <text evidence="2">Belongs to the EamA transporter family.</text>
</comment>
<evidence type="ECO:0000313" key="10">
    <source>
        <dbReference type="Proteomes" id="UP000095546"/>
    </source>
</evidence>
<feature type="transmembrane region" description="Helical" evidence="7">
    <location>
        <begin position="188"/>
        <end position="205"/>
    </location>
</feature>
<feature type="domain" description="EamA" evidence="8">
    <location>
        <begin position="9"/>
        <end position="141"/>
    </location>
</feature>
<dbReference type="SUPFAM" id="SSF103481">
    <property type="entry name" value="Multidrug resistance efflux transporter EmrE"/>
    <property type="match status" value="2"/>
</dbReference>
<evidence type="ECO:0000256" key="3">
    <source>
        <dbReference type="ARBA" id="ARBA00022475"/>
    </source>
</evidence>
<organism evidence="9 10">
    <name type="scientific">Mitsuokella jalaludinii</name>
    <dbReference type="NCBI Taxonomy" id="187979"/>
    <lineage>
        <taxon>Bacteria</taxon>
        <taxon>Bacillati</taxon>
        <taxon>Bacillota</taxon>
        <taxon>Negativicutes</taxon>
        <taxon>Selenomonadales</taxon>
        <taxon>Selenomonadaceae</taxon>
        <taxon>Mitsuokella</taxon>
    </lineage>
</organism>
<keyword evidence="4 7" id="KW-0812">Transmembrane</keyword>
<dbReference type="InterPro" id="IPR050638">
    <property type="entry name" value="AA-Vitamin_Transporters"/>
</dbReference>
<comment type="subcellular location">
    <subcellularLocation>
        <location evidence="1">Cell membrane</location>
        <topology evidence="1">Multi-pass membrane protein</topology>
    </subcellularLocation>
</comment>
<evidence type="ECO:0000256" key="1">
    <source>
        <dbReference type="ARBA" id="ARBA00004651"/>
    </source>
</evidence>
<dbReference type="GO" id="GO:0005886">
    <property type="term" value="C:plasma membrane"/>
    <property type="evidence" value="ECO:0007669"/>
    <property type="project" value="UniProtKB-SubCell"/>
</dbReference>
<feature type="transmembrane region" description="Helical" evidence="7">
    <location>
        <begin position="37"/>
        <end position="57"/>
    </location>
</feature>
<keyword evidence="5 7" id="KW-1133">Transmembrane helix</keyword>
<evidence type="ECO:0000256" key="4">
    <source>
        <dbReference type="ARBA" id="ARBA00022692"/>
    </source>
</evidence>
<dbReference type="RefSeq" id="WP_055161135.1">
    <property type="nucleotide sequence ID" value="NZ_CABIWZ010000005.1"/>
</dbReference>
<dbReference type="InterPro" id="IPR037185">
    <property type="entry name" value="EmrE-like"/>
</dbReference>
<keyword evidence="10" id="KW-1185">Reference proteome</keyword>
<dbReference type="AlphaFoldDB" id="A0A173YMY4"/>
<sequence>MDEATKRKTYFLLAATTIIWGIQPLCIKWLVTTWSPVTITAMRYYLIGTTLLALSVYRGERLLPPRNCLLGLFFMGVTGIGLNNVMQFTGLAISTVTNCTLIAAASPAITAFMAVIFVRERLSLLAWGGIVLSFLGALLVISHGSLNVIQTMSFNAGDILFLLAQVAWTTYSLIALKIMRHMSALQTTGWAGLFGAFIVTGYGLVTGQFAPVMLTPTLWIAFFYTVIFGGVMAMLFWNIGVHNAGASVTSIFQNITPVVGMIGGVLCFGEVIGIMELLGAAAIFGGVYLTTHGGLR</sequence>
<dbReference type="InterPro" id="IPR000620">
    <property type="entry name" value="EamA_dom"/>
</dbReference>
<feature type="transmembrane region" description="Helical" evidence="7">
    <location>
        <begin position="156"/>
        <end position="176"/>
    </location>
</feature>
<keyword evidence="6 7" id="KW-0472">Membrane</keyword>
<keyword evidence="3" id="KW-1003">Cell membrane</keyword>
<dbReference type="EMBL" id="CYYU01000005">
    <property type="protein sequence ID" value="CUN65482.1"/>
    <property type="molecule type" value="Genomic_DNA"/>
</dbReference>
<feature type="transmembrane region" description="Helical" evidence="7">
    <location>
        <begin position="12"/>
        <end position="31"/>
    </location>
</feature>
<dbReference type="eggNOG" id="COG0697">
    <property type="taxonomic scope" value="Bacteria"/>
</dbReference>
<dbReference type="PANTHER" id="PTHR32322:SF18">
    <property type="entry name" value="S-ADENOSYLMETHIONINE_S-ADENOSYLHOMOCYSTEINE TRANSPORTER"/>
    <property type="match status" value="1"/>
</dbReference>
<name>A0A173YMY4_9FIRM</name>
<feature type="transmembrane region" description="Helical" evidence="7">
    <location>
        <begin position="124"/>
        <end position="144"/>
    </location>
</feature>